<feature type="transmembrane region" description="Helical" evidence="12">
    <location>
        <begin position="308"/>
        <end position="324"/>
    </location>
</feature>
<feature type="transmembrane region" description="Helical" evidence="12">
    <location>
        <begin position="364"/>
        <end position="385"/>
    </location>
</feature>
<evidence type="ECO:0000256" key="3">
    <source>
        <dbReference type="ARBA" id="ARBA00008715"/>
    </source>
</evidence>
<organism evidence="13 14">
    <name type="scientific">Extremus antarcticus</name>
    <dbReference type="NCBI Taxonomy" id="702011"/>
    <lineage>
        <taxon>Eukaryota</taxon>
        <taxon>Fungi</taxon>
        <taxon>Dikarya</taxon>
        <taxon>Ascomycota</taxon>
        <taxon>Pezizomycotina</taxon>
        <taxon>Dothideomycetes</taxon>
        <taxon>Dothideomycetidae</taxon>
        <taxon>Mycosphaerellales</taxon>
        <taxon>Extremaceae</taxon>
        <taxon>Extremus</taxon>
    </lineage>
</organism>
<dbReference type="PANTHER" id="PTHR12413:SF2">
    <property type="entry name" value="DOLICHYL PYROPHOSPHATE GLC1MAN9GLCNAC2 ALPHA-1,3-GLUCOSYLTRANSFERASE-RELATED"/>
    <property type="match status" value="1"/>
</dbReference>
<dbReference type="GO" id="GO:0005789">
    <property type="term" value="C:endoplasmic reticulum membrane"/>
    <property type="evidence" value="ECO:0007669"/>
    <property type="project" value="UniProtKB-SubCell"/>
</dbReference>
<feature type="transmembrane region" description="Helical" evidence="12">
    <location>
        <begin position="140"/>
        <end position="160"/>
    </location>
</feature>
<evidence type="ECO:0000256" key="1">
    <source>
        <dbReference type="ARBA" id="ARBA00004477"/>
    </source>
</evidence>
<keyword evidence="8 12" id="KW-1133">Transmembrane helix</keyword>
<evidence type="ECO:0000256" key="7">
    <source>
        <dbReference type="ARBA" id="ARBA00022824"/>
    </source>
</evidence>
<feature type="transmembrane region" description="Helical" evidence="12">
    <location>
        <begin position="330"/>
        <end position="348"/>
    </location>
</feature>
<keyword evidence="9 12" id="KW-0472">Membrane</keyword>
<keyword evidence="4 12" id="KW-0328">Glycosyltransferase</keyword>
<name>A0AAJ0LXH1_9PEZI</name>
<comment type="function">
    <text evidence="10">Dolichyl pyrophosphate Glc1Man9GlcNAc2 alpha-1,3-glucosyltransferase that operates in the biosynthetic pathway of dolichol-linked oligosaccharides, the glycan precursors employed in protein asparagine (N)-glycosylation. The assembly of dolichol-linked oligosaccharides begins on the cytosolic side of the endoplasmic reticulum membrane and finishes in its lumen. The sequential addition of sugars to dolichol pyrophosphate produces dolichol-linked oligosaccharides containing fourteen sugars, including two GlcNAcs, nine mannoses and three glucoses. Once assembled, the oligosaccharide is transferred from the lipid to nascent proteins by oligosaccharyltransferases. In the lumen of the endoplasmic reticulum, adds the second glucose residue from dolichyl phosphate glucose (Dol-P-Glc) onto the lipid-linked oligosaccharide intermediate Glc(1)Man(9)GlcNAc(2)-PP-Dol to produce Glc(2)Man(9)GlcNAc(2)-PP-Dol.</text>
</comment>
<dbReference type="AlphaFoldDB" id="A0AAJ0LXH1"/>
<comment type="caution">
    <text evidence="13">The sequence shown here is derived from an EMBL/GenBank/DDBJ whole genome shotgun (WGS) entry which is preliminary data.</text>
</comment>
<proteinExistence type="inferred from homology"/>
<keyword evidence="6 12" id="KW-0812">Transmembrane</keyword>
<feature type="transmembrane region" description="Helical" evidence="12">
    <location>
        <begin position="391"/>
        <end position="417"/>
    </location>
</feature>
<comment type="pathway">
    <text evidence="2 12">Protein modification; protein glycosylation.</text>
</comment>
<evidence type="ECO:0000256" key="12">
    <source>
        <dbReference type="RuleBase" id="RU363110"/>
    </source>
</evidence>
<dbReference type="EMBL" id="JAWDJX010000001">
    <property type="protein sequence ID" value="KAK3058936.1"/>
    <property type="molecule type" value="Genomic_DNA"/>
</dbReference>
<evidence type="ECO:0000256" key="9">
    <source>
        <dbReference type="ARBA" id="ARBA00023136"/>
    </source>
</evidence>
<keyword evidence="5 12" id="KW-0808">Transferase</keyword>
<accession>A0AAJ0LXH1</accession>
<evidence type="ECO:0000256" key="8">
    <source>
        <dbReference type="ARBA" id="ARBA00022989"/>
    </source>
</evidence>
<sequence length="419" mass="47144">MLHLKHLGYNSWETIYYQRATVIVSELVLLYALYLFVKSSPTTSKIQSHAAATSILLSPGLLIIDHIHFQYNGFLYGILILSVVLARSKSRILASGILFAALLCLKHIYLYLAPAYFVYLLRAYCLGPRSIYDIKFLNCVKLGLGLGVVFALAFGPFVYYGQIPQVLSRLFPFSRGLCHAYWAPNVWAMYSFTDRILIMVAPYLRLPLDTAAVTSVTRGLVGDTSFAVLPNITPRATFFLTLAAQIPALIKLFLTPTWHTFVSTLTLCGYASFLFGWHVHEKAILLVIIPFSLLALKDRRYLGAFRPLAVAGHVSLFPLLFTAMEFPVKVVYTIFWLVVMMLVFDRVVPASEKPRVFLLDRFSLLYIAVAIPLIAYCSLVHQMVFGVKYEFLPLMFTSSYSAIGVVGSWVGFLVVFFTE</sequence>
<evidence type="ECO:0000256" key="4">
    <source>
        <dbReference type="ARBA" id="ARBA00022676"/>
    </source>
</evidence>
<evidence type="ECO:0000256" key="11">
    <source>
        <dbReference type="ARBA" id="ARBA00047346"/>
    </source>
</evidence>
<feature type="transmembrane region" description="Helical" evidence="12">
    <location>
        <begin position="97"/>
        <end position="120"/>
    </location>
</feature>
<dbReference type="Proteomes" id="UP001271007">
    <property type="component" value="Unassembled WGS sequence"/>
</dbReference>
<dbReference type="Pfam" id="PF03155">
    <property type="entry name" value="Alg6_Alg8"/>
    <property type="match status" value="1"/>
</dbReference>
<feature type="transmembrane region" description="Helical" evidence="12">
    <location>
        <begin position="236"/>
        <end position="254"/>
    </location>
</feature>
<gene>
    <name evidence="13" type="primary">ALG8</name>
    <name evidence="13" type="ORF">LTR09_000501</name>
</gene>
<comment type="subcellular location">
    <subcellularLocation>
        <location evidence="1 12">Endoplasmic reticulum membrane</location>
        <topology evidence="1 12">Multi-pass membrane protein</topology>
    </subcellularLocation>
</comment>
<keyword evidence="7 12" id="KW-0256">Endoplasmic reticulum</keyword>
<protein>
    <recommendedName>
        <fullName evidence="12">Alpha-1,3-glucosyltransferase</fullName>
        <ecNumber evidence="12">2.4.1.-</ecNumber>
    </recommendedName>
</protein>
<evidence type="ECO:0000256" key="6">
    <source>
        <dbReference type="ARBA" id="ARBA00022692"/>
    </source>
</evidence>
<feature type="transmembrane region" description="Helical" evidence="12">
    <location>
        <begin position="274"/>
        <end position="296"/>
    </location>
</feature>
<evidence type="ECO:0000313" key="14">
    <source>
        <dbReference type="Proteomes" id="UP001271007"/>
    </source>
</evidence>
<dbReference type="InterPro" id="IPR004856">
    <property type="entry name" value="Glyco_trans_ALG6/ALG8"/>
</dbReference>
<reference evidence="13" key="1">
    <citation type="submission" date="2023-04" db="EMBL/GenBank/DDBJ databases">
        <title>Black Yeasts Isolated from many extreme environments.</title>
        <authorList>
            <person name="Coleine C."/>
            <person name="Stajich J.E."/>
            <person name="Selbmann L."/>
        </authorList>
    </citation>
    <scope>NUCLEOTIDE SEQUENCE</scope>
    <source>
        <strain evidence="13">CCFEE 5312</strain>
    </source>
</reference>
<comment type="similarity">
    <text evidence="3 12">Belongs to the ALG6/ALG8 glucosyltransferase family.</text>
</comment>
<evidence type="ECO:0000256" key="2">
    <source>
        <dbReference type="ARBA" id="ARBA00004922"/>
    </source>
</evidence>
<dbReference type="EC" id="2.4.1.-" evidence="12"/>
<evidence type="ECO:0000256" key="5">
    <source>
        <dbReference type="ARBA" id="ARBA00022679"/>
    </source>
</evidence>
<dbReference type="GO" id="GO:0042283">
    <property type="term" value="F:dolichyl pyrophosphate Glc1Man9GlcNAc2 alpha-1,3-glucosyltransferase activity"/>
    <property type="evidence" value="ECO:0007669"/>
    <property type="project" value="UniProtKB-EC"/>
</dbReference>
<keyword evidence="14" id="KW-1185">Reference proteome</keyword>
<dbReference type="PANTHER" id="PTHR12413">
    <property type="entry name" value="DOLICHYL GLYCOSYLTRANSFERASE"/>
    <property type="match status" value="1"/>
</dbReference>
<feature type="transmembrane region" description="Helical" evidence="12">
    <location>
        <begin position="20"/>
        <end position="37"/>
    </location>
</feature>
<feature type="transmembrane region" description="Helical" evidence="12">
    <location>
        <begin position="49"/>
        <end position="67"/>
    </location>
</feature>
<evidence type="ECO:0000313" key="13">
    <source>
        <dbReference type="EMBL" id="KAK3058936.1"/>
    </source>
</evidence>
<evidence type="ECO:0000256" key="10">
    <source>
        <dbReference type="ARBA" id="ARBA00044725"/>
    </source>
</evidence>
<comment type="catalytic activity">
    <reaction evidence="11">
        <text>an alpha-D-Glc-(1-&gt;3)-alpha-D-Man-(1-&gt;2)-alpha-D-Man-(1-&gt;2)-alpha-D-Man-(1-&gt;3)-[alpha-D-Man-(1-&gt;2)-alpha-D-Man-(1-&gt;3)-[alpha-D-Man-(1-&gt;2)-alpha-D-Man-(1-&gt;6)]-alpha-D-Man-(1-&gt;6)]-beta-D-Man-(1-&gt;4)-beta-D-GlcNAc-(1-&gt;4)-alpha-D-GlcNAc-diphospho-di-trans,poly-cis-dolichol + a di-trans,poly-cis-dolichyl beta-D-glucosyl phosphate = an alpha-D-Glc-(1-&gt;3)-alpha-D-Glc-(1-&gt;3)-alpha-D-Man-(1-&gt;2)-alpha-D-Man-(1-&gt;2)-alpha-D-Man-(1-&gt;3)-[alpha-D-Man-(1-&gt;2)-alpha-D-Man-(1-&gt;3)-[alpha-D-Man-(1-&gt;2)-alpha-D-Man-(1-&gt;6)]-alpha-D-Man-(1-&gt;6)]-beta-D-Man-(1-&gt;4)-beta-D-GlcNAc-(1-&gt;4)-alpha-D-GlcNAc-diphospho-di-trans,poly-cis-dolichol + a di-trans,poly-cis-dolichyl phosphate + H(+)</text>
        <dbReference type="Rhea" id="RHEA:31307"/>
        <dbReference type="Rhea" id="RHEA-COMP:19498"/>
        <dbReference type="Rhea" id="RHEA-COMP:19502"/>
        <dbReference type="Rhea" id="RHEA-COMP:19521"/>
        <dbReference type="Rhea" id="RHEA-COMP:19522"/>
        <dbReference type="ChEBI" id="CHEBI:15378"/>
        <dbReference type="ChEBI" id="CHEBI:57525"/>
        <dbReference type="ChEBI" id="CHEBI:57683"/>
        <dbReference type="ChEBI" id="CHEBI:132521"/>
        <dbReference type="ChEBI" id="CHEBI:132522"/>
        <dbReference type="EC" id="2.4.1.265"/>
    </reaction>
    <physiologicalReaction direction="left-to-right" evidence="11">
        <dbReference type="Rhea" id="RHEA:31308"/>
    </physiologicalReaction>
</comment>
<dbReference type="GO" id="GO:0006487">
    <property type="term" value="P:protein N-linked glycosylation"/>
    <property type="evidence" value="ECO:0007669"/>
    <property type="project" value="TreeGrafter"/>
</dbReference>